<evidence type="ECO:0000256" key="1">
    <source>
        <dbReference type="SAM" id="Coils"/>
    </source>
</evidence>
<dbReference type="RefSeq" id="WP_249282442.1">
    <property type="nucleotide sequence ID" value="NZ_JACRST010000004.1"/>
</dbReference>
<dbReference type="Proteomes" id="UP000653127">
    <property type="component" value="Unassembled WGS sequence"/>
</dbReference>
<proteinExistence type="predicted"/>
<reference evidence="2" key="1">
    <citation type="submission" date="2020-08" db="EMBL/GenBank/DDBJ databases">
        <title>Genome public.</title>
        <authorList>
            <person name="Liu C."/>
            <person name="Sun Q."/>
        </authorList>
    </citation>
    <scope>NUCLEOTIDE SEQUENCE</scope>
    <source>
        <strain evidence="2">NSJ-31</strain>
    </source>
</reference>
<organism evidence="2 3">
    <name type="scientific">Ligaoa zhengdingensis</name>
    <dbReference type="NCBI Taxonomy" id="2763658"/>
    <lineage>
        <taxon>Bacteria</taxon>
        <taxon>Bacillati</taxon>
        <taxon>Bacillota</taxon>
        <taxon>Clostridia</taxon>
        <taxon>Eubacteriales</taxon>
        <taxon>Oscillospiraceae</taxon>
        <taxon>Ligaoa</taxon>
    </lineage>
</organism>
<comment type="caution">
    <text evidence="2">The sequence shown here is derived from an EMBL/GenBank/DDBJ whole genome shotgun (WGS) entry which is preliminary data.</text>
</comment>
<dbReference type="AlphaFoldDB" id="A0A926DZ84"/>
<accession>A0A926DZ84</accession>
<evidence type="ECO:0000313" key="2">
    <source>
        <dbReference type="EMBL" id="MBC8546294.1"/>
    </source>
</evidence>
<sequence>MTVFLWILGVLLLLLCLPVSLLVDWDGEIRLWVSYLFLKVRINQPKRDARKLEENAEQEEKKELKKKEKKTGSEPQALTDTIEMTLDLIRSATGGVRMLWRNLRVRGLELHMIVAKGDAAGTALEYGRMNAYLHGAYATLRSLVNIDRAVLDLRPDFLSDRGSFTLRFRVRVTPLVVLAAAVRVAASFLWKMAVRGAQSGGGIQQERK</sequence>
<protein>
    <recommendedName>
        <fullName evidence="4">DUF2953 domain-containing protein</fullName>
    </recommendedName>
</protein>
<evidence type="ECO:0000313" key="3">
    <source>
        <dbReference type="Proteomes" id="UP000653127"/>
    </source>
</evidence>
<name>A0A926DZ84_9FIRM</name>
<keyword evidence="1" id="KW-0175">Coiled coil</keyword>
<gene>
    <name evidence="2" type="ORF">H8711_05000</name>
</gene>
<keyword evidence="3" id="KW-1185">Reference proteome</keyword>
<feature type="coiled-coil region" evidence="1">
    <location>
        <begin position="42"/>
        <end position="70"/>
    </location>
</feature>
<evidence type="ECO:0008006" key="4">
    <source>
        <dbReference type="Google" id="ProtNLM"/>
    </source>
</evidence>
<dbReference type="EMBL" id="JACRST010000004">
    <property type="protein sequence ID" value="MBC8546294.1"/>
    <property type="molecule type" value="Genomic_DNA"/>
</dbReference>